<feature type="transmembrane region" description="Helical" evidence="1">
    <location>
        <begin position="125"/>
        <end position="145"/>
    </location>
</feature>
<accession>A0ABP7ECA0</accession>
<feature type="transmembrane region" description="Helical" evidence="1">
    <location>
        <begin position="184"/>
        <end position="204"/>
    </location>
</feature>
<feature type="transmembrane region" description="Helical" evidence="1">
    <location>
        <begin position="37"/>
        <end position="60"/>
    </location>
</feature>
<protein>
    <recommendedName>
        <fullName evidence="4">Protein-S-isoprenylcysteine O-methyltransferase Ste14</fullName>
    </recommendedName>
</protein>
<reference evidence="3" key="1">
    <citation type="journal article" date="2019" name="Int. J. Syst. Evol. Microbiol.">
        <title>The Global Catalogue of Microorganisms (GCM) 10K type strain sequencing project: providing services to taxonomists for standard genome sequencing and annotation.</title>
        <authorList>
            <consortium name="The Broad Institute Genomics Platform"/>
            <consortium name="The Broad Institute Genome Sequencing Center for Infectious Disease"/>
            <person name="Wu L."/>
            <person name="Ma J."/>
        </authorList>
    </citation>
    <scope>NUCLEOTIDE SEQUENCE [LARGE SCALE GENOMIC DNA]</scope>
    <source>
        <strain evidence="3">JCM 16904</strain>
    </source>
</reference>
<comment type="caution">
    <text evidence="2">The sequence shown here is derived from an EMBL/GenBank/DDBJ whole genome shotgun (WGS) entry which is preliminary data.</text>
</comment>
<organism evidence="2 3">
    <name type="scientific">Nonomuraea antimicrobica</name>
    <dbReference type="NCBI Taxonomy" id="561173"/>
    <lineage>
        <taxon>Bacteria</taxon>
        <taxon>Bacillati</taxon>
        <taxon>Actinomycetota</taxon>
        <taxon>Actinomycetes</taxon>
        <taxon>Streptosporangiales</taxon>
        <taxon>Streptosporangiaceae</taxon>
        <taxon>Nonomuraea</taxon>
    </lineage>
</organism>
<name>A0ABP7ECA0_9ACTN</name>
<feature type="transmembrane region" description="Helical" evidence="1">
    <location>
        <begin position="157"/>
        <end position="178"/>
    </location>
</feature>
<dbReference type="EMBL" id="BAAAZP010000237">
    <property type="protein sequence ID" value="GAA3717249.1"/>
    <property type="molecule type" value="Genomic_DNA"/>
</dbReference>
<dbReference type="RefSeq" id="WP_344896152.1">
    <property type="nucleotide sequence ID" value="NZ_BAAAZP010000237.1"/>
</dbReference>
<gene>
    <name evidence="2" type="ORF">GCM10022224_098690</name>
</gene>
<keyword evidence="1" id="KW-1133">Transmembrane helix</keyword>
<feature type="transmembrane region" description="Helical" evidence="1">
    <location>
        <begin position="66"/>
        <end position="87"/>
    </location>
</feature>
<evidence type="ECO:0000313" key="3">
    <source>
        <dbReference type="Proteomes" id="UP001500902"/>
    </source>
</evidence>
<dbReference type="Proteomes" id="UP001500902">
    <property type="component" value="Unassembled WGS sequence"/>
</dbReference>
<feature type="transmembrane region" description="Helical" evidence="1">
    <location>
        <begin position="6"/>
        <end position="25"/>
    </location>
</feature>
<dbReference type="Gene3D" id="1.20.120.1630">
    <property type="match status" value="1"/>
</dbReference>
<keyword evidence="1" id="KW-0472">Membrane</keyword>
<keyword evidence="1" id="KW-0812">Transmembrane</keyword>
<evidence type="ECO:0000256" key="1">
    <source>
        <dbReference type="SAM" id="Phobius"/>
    </source>
</evidence>
<sequence>MNDPALIRGVALFVPTAAVWITAALRRPGQRDIAAMIVASAWNLLALAVVNVVAVGAGWWTFGAKGALVAGVPADLLLGWALLWGALPACVARTLPLALVVAVLAWLDLAVMPLAEPVVVLGKDWLYGEAAAIGLALLPGLLLARWTAADRRLPWRVSAQVLLVGGLMLGVPIALTGVWRQPTWVLGLLAQVLAVPLMFGVAAVREFAVSGRGTPVPYDPPKRLVTSGPYAYLRNPMQSAMVGAYLPLAVLDVRFAAAAVVCVAYGAGLASWHEGTQLLARYGADWTTYRAHVRAWLPRVRPYAGLPHADVYVAATCERCDQLGRWVGRRRPVSLRILPAENHPAGLRRMTYERADGLRAQGVAAFAHVAQHLHLGWAVLGWFLLLPGVGWFAQLCADAFGAGPVGREVHYPSRKDPIQVRRAIGHPKDLRRADELDSSASDRQG</sequence>
<proteinExistence type="predicted"/>
<evidence type="ECO:0008006" key="4">
    <source>
        <dbReference type="Google" id="ProtNLM"/>
    </source>
</evidence>
<keyword evidence="3" id="KW-1185">Reference proteome</keyword>
<feature type="transmembrane region" description="Helical" evidence="1">
    <location>
        <begin position="94"/>
        <end position="113"/>
    </location>
</feature>
<evidence type="ECO:0000313" key="2">
    <source>
        <dbReference type="EMBL" id="GAA3717249.1"/>
    </source>
</evidence>